<accession>A0A5J4L538</accession>
<dbReference type="Gene3D" id="2.60.40.3710">
    <property type="match status" value="1"/>
</dbReference>
<dbReference type="Gene3D" id="2.60.40.3780">
    <property type="match status" value="1"/>
</dbReference>
<proteinExistence type="predicted"/>
<sequence length="319" mass="33175">MDHVTPCNGACRSAVLAADSVAPSPVPQTEAPDMSQPLPRRRRPVRPRRAVLALVPVIGMGTLSACAAGPAPAPQGDPVKVALDAASGARTVRAGDRLRVTAQGGVLTEVRVTDPRGRQLPGGLARGGRSWTSRAKAAPGTKYSIVARTENAQGGVGATKESLTTAQAARLNTMTLDPRSPGTAAGAGRSLGIVFDFPVTDRATVERRLSISSEDGPAGSWDWGEGPGGSDRVDWRPARPWKPGTEVTLRADLDGVDSGGGRYFAGDYDLNVTVGRSCPDSDMGRDCGKVHVGDPPEVTAPFERGEDNRAIGIGDWNDG</sequence>
<feature type="transmembrane region" description="Helical" evidence="2">
    <location>
        <begin position="50"/>
        <end position="71"/>
    </location>
</feature>
<gene>
    <name evidence="4" type="ORF">San01_16700</name>
</gene>
<feature type="region of interest" description="Disordered" evidence="1">
    <location>
        <begin position="286"/>
        <end position="319"/>
    </location>
</feature>
<evidence type="ECO:0000256" key="1">
    <source>
        <dbReference type="SAM" id="MobiDB-lite"/>
    </source>
</evidence>
<reference evidence="4 5" key="1">
    <citation type="submission" date="2019-10" db="EMBL/GenBank/DDBJ databases">
        <title>Whole genome shotgun sequence of Streptomyces angustmyceticus NBRC 3934.</title>
        <authorList>
            <person name="Hosoyama A."/>
            <person name="Ichikawa N."/>
            <person name="Kimura A."/>
            <person name="Kitahashi Y."/>
            <person name="Komaki H."/>
            <person name="Uohara A."/>
        </authorList>
    </citation>
    <scope>NUCLEOTIDE SEQUENCE [LARGE SCALE GENOMIC DNA]</scope>
    <source>
        <strain evidence="4 5">NBRC 3934</strain>
    </source>
</reference>
<dbReference type="EMBL" id="BLAG01000005">
    <property type="protein sequence ID" value="GES29183.1"/>
    <property type="molecule type" value="Genomic_DNA"/>
</dbReference>
<name>A0A5J4L538_9ACTN</name>
<comment type="caution">
    <text evidence="4">The sequence shown here is derived from an EMBL/GenBank/DDBJ whole genome shotgun (WGS) entry which is preliminary data.</text>
</comment>
<evidence type="ECO:0000259" key="3">
    <source>
        <dbReference type="Pfam" id="PF17964"/>
    </source>
</evidence>
<evidence type="ECO:0000256" key="2">
    <source>
        <dbReference type="SAM" id="Phobius"/>
    </source>
</evidence>
<protein>
    <recommendedName>
        <fullName evidence="3">Bacterial Ig domain-containing protein</fullName>
    </recommendedName>
</protein>
<feature type="domain" description="Bacterial Ig" evidence="3">
    <location>
        <begin position="90"/>
        <end position="257"/>
    </location>
</feature>
<evidence type="ECO:0000313" key="4">
    <source>
        <dbReference type="EMBL" id="GES29183.1"/>
    </source>
</evidence>
<dbReference type="Pfam" id="PF17964">
    <property type="entry name" value="Big_10"/>
    <property type="match status" value="1"/>
</dbReference>
<dbReference type="InterPro" id="IPR041280">
    <property type="entry name" value="Big_10"/>
</dbReference>
<keyword evidence="2" id="KW-0812">Transmembrane</keyword>
<dbReference type="AlphaFoldDB" id="A0A5J4L538"/>
<feature type="region of interest" description="Disordered" evidence="1">
    <location>
        <begin position="20"/>
        <end position="45"/>
    </location>
</feature>
<keyword evidence="2" id="KW-1133">Transmembrane helix</keyword>
<dbReference type="Proteomes" id="UP000325598">
    <property type="component" value="Unassembled WGS sequence"/>
</dbReference>
<feature type="region of interest" description="Disordered" evidence="1">
    <location>
        <begin position="210"/>
        <end position="240"/>
    </location>
</feature>
<keyword evidence="2" id="KW-0472">Membrane</keyword>
<keyword evidence="5" id="KW-1185">Reference proteome</keyword>
<organism evidence="4 5">
    <name type="scientific">Streptomyces angustmyceticus</name>
    <dbReference type="NCBI Taxonomy" id="285578"/>
    <lineage>
        <taxon>Bacteria</taxon>
        <taxon>Bacillati</taxon>
        <taxon>Actinomycetota</taxon>
        <taxon>Actinomycetes</taxon>
        <taxon>Kitasatosporales</taxon>
        <taxon>Streptomycetaceae</taxon>
        <taxon>Streptomyces</taxon>
    </lineage>
</organism>
<evidence type="ECO:0000313" key="5">
    <source>
        <dbReference type="Proteomes" id="UP000325598"/>
    </source>
</evidence>